<dbReference type="PATRIC" id="fig|319652.3.peg.1638"/>
<gene>
    <name evidence="5" type="ORF">IV80_GL001618</name>
</gene>
<dbReference type="PANTHER" id="PTHR43685:SF5">
    <property type="entry name" value="GLYCOSYLTRANSFERASE EPSE-RELATED"/>
    <property type="match status" value="1"/>
</dbReference>
<comment type="similarity">
    <text evidence="1">Belongs to the glycosyltransferase 2 family.</text>
</comment>
<keyword evidence="6" id="KW-1185">Reference proteome</keyword>
<reference evidence="5 6" key="1">
    <citation type="journal article" date="2015" name="Genome Announc.">
        <title>Expanding the biotechnology potential of lactobacilli through comparative genomics of 213 strains and associated genera.</title>
        <authorList>
            <person name="Sun Z."/>
            <person name="Harris H.M."/>
            <person name="McCann A."/>
            <person name="Guo C."/>
            <person name="Argimon S."/>
            <person name="Zhang W."/>
            <person name="Yang X."/>
            <person name="Jeffery I.B."/>
            <person name="Cooney J.C."/>
            <person name="Kagawa T.F."/>
            <person name="Liu W."/>
            <person name="Song Y."/>
            <person name="Salvetti E."/>
            <person name="Wrobel A."/>
            <person name="Rasinkangas P."/>
            <person name="Parkhill J."/>
            <person name="Rea M.C."/>
            <person name="O'Sullivan O."/>
            <person name="Ritari J."/>
            <person name="Douillard F.P."/>
            <person name="Paul Ross R."/>
            <person name="Yang R."/>
            <person name="Briner A.E."/>
            <person name="Felis G.E."/>
            <person name="de Vos W.M."/>
            <person name="Barrangou R."/>
            <person name="Klaenhammer T.R."/>
            <person name="Caufield P.W."/>
            <person name="Cui Y."/>
            <person name="Zhang H."/>
            <person name="O'Toole P.W."/>
        </authorList>
    </citation>
    <scope>NUCLEOTIDE SEQUENCE [LARGE SCALE GENOMIC DNA]</scope>
    <source>
        <strain evidence="5 6">DSM 17757</strain>
    </source>
</reference>
<keyword evidence="3 5" id="KW-0808">Transferase</keyword>
<dbReference type="InterPro" id="IPR029044">
    <property type="entry name" value="Nucleotide-diphossugar_trans"/>
</dbReference>
<evidence type="ECO:0000256" key="1">
    <source>
        <dbReference type="ARBA" id="ARBA00006739"/>
    </source>
</evidence>
<dbReference type="InterPro" id="IPR001173">
    <property type="entry name" value="Glyco_trans_2-like"/>
</dbReference>
<evidence type="ECO:0000256" key="3">
    <source>
        <dbReference type="ARBA" id="ARBA00022679"/>
    </source>
</evidence>
<comment type="caution">
    <text evidence="5">The sequence shown here is derived from an EMBL/GenBank/DDBJ whole genome shotgun (WGS) entry which is preliminary data.</text>
</comment>
<dbReference type="InterPro" id="IPR050834">
    <property type="entry name" value="Glycosyltransf_2"/>
</dbReference>
<organism evidence="5 6">
    <name type="scientific">Pediococcus cellicola</name>
    <dbReference type="NCBI Taxonomy" id="319652"/>
    <lineage>
        <taxon>Bacteria</taxon>
        <taxon>Bacillati</taxon>
        <taxon>Bacillota</taxon>
        <taxon>Bacilli</taxon>
        <taxon>Lactobacillales</taxon>
        <taxon>Lactobacillaceae</taxon>
        <taxon>Pediococcus</taxon>
    </lineage>
</organism>
<dbReference type="Gene3D" id="3.90.550.10">
    <property type="entry name" value="Spore Coat Polysaccharide Biosynthesis Protein SpsA, Chain A"/>
    <property type="match status" value="1"/>
</dbReference>
<evidence type="ECO:0000256" key="2">
    <source>
        <dbReference type="ARBA" id="ARBA00022676"/>
    </source>
</evidence>
<dbReference type="AlphaFoldDB" id="A0A0R2IW93"/>
<proteinExistence type="inferred from homology"/>
<dbReference type="SUPFAM" id="SSF53448">
    <property type="entry name" value="Nucleotide-diphospho-sugar transferases"/>
    <property type="match status" value="1"/>
</dbReference>
<evidence type="ECO:0000259" key="4">
    <source>
        <dbReference type="Pfam" id="PF00535"/>
    </source>
</evidence>
<dbReference type="EMBL" id="JQBR01000006">
    <property type="protein sequence ID" value="KRN66058.1"/>
    <property type="molecule type" value="Genomic_DNA"/>
</dbReference>
<keyword evidence="2" id="KW-0328">Glycosyltransferase</keyword>
<dbReference type="STRING" id="319652.IV80_GL001618"/>
<accession>A0A0R2IW93</accession>
<dbReference type="Pfam" id="PF00535">
    <property type="entry name" value="Glycos_transf_2"/>
    <property type="match status" value="1"/>
</dbReference>
<dbReference type="GO" id="GO:0016757">
    <property type="term" value="F:glycosyltransferase activity"/>
    <property type="evidence" value="ECO:0007669"/>
    <property type="project" value="UniProtKB-KW"/>
</dbReference>
<protein>
    <submittedName>
        <fullName evidence="5">Glycosyltransferase</fullName>
    </submittedName>
</protein>
<evidence type="ECO:0000313" key="5">
    <source>
        <dbReference type="EMBL" id="KRN66058.1"/>
    </source>
</evidence>
<dbReference type="PANTHER" id="PTHR43685">
    <property type="entry name" value="GLYCOSYLTRANSFERASE"/>
    <property type="match status" value="1"/>
</dbReference>
<feature type="domain" description="Glycosyltransferase 2-like" evidence="4">
    <location>
        <begin position="5"/>
        <end position="146"/>
    </location>
</feature>
<dbReference type="Proteomes" id="UP000051568">
    <property type="component" value="Unassembled WGS sequence"/>
</dbReference>
<sequence length="267" mass="31371">MYFKEKTKYLQQALDSIIQQSVLPTEIVLVEDGPIDVSLEKIIVKYKIIFLKHKIDFRIYRFKSNQGLGKALNYGVKKCRYNLIARMDTDDICSDCRFEKQIQFMSTHPDITVVGSDVLEFSDDSANVYYKKMPQKNIKEFSKLRNPLCHPSVMFRKNDIISVGSYQQCPKYEDYYLWIKLLVKGFKVYNIGLPLVQMRANSDQYLRRGGISYIQNTLYFIKLVQNTGYFDKLDIISFMSSRVVTAILPNKMLAYLYKKKLREKIDE</sequence>
<name>A0A0R2IW93_9LACO</name>
<evidence type="ECO:0000313" key="6">
    <source>
        <dbReference type="Proteomes" id="UP000051568"/>
    </source>
</evidence>